<keyword evidence="2" id="KW-1133">Transmembrane helix</keyword>
<dbReference type="PANTHER" id="PTHR34978">
    <property type="entry name" value="POSSIBLE SENSOR-TRANSDUCER PROTEIN BLAR"/>
    <property type="match status" value="1"/>
</dbReference>
<dbReference type="AlphaFoldDB" id="A0A8J6JCT3"/>
<feature type="domain" description="Peptidase M56" evidence="4">
    <location>
        <begin position="15"/>
        <end position="305"/>
    </location>
</feature>
<name>A0A8J6JCT3_9FIRM</name>
<comment type="caution">
    <text evidence="5">The sequence shown here is derived from an EMBL/GenBank/DDBJ whole genome shotgun (WGS) entry which is preliminary data.</text>
</comment>
<dbReference type="EMBL" id="JACOPQ010000006">
    <property type="protein sequence ID" value="MBC5737131.1"/>
    <property type="molecule type" value="Genomic_DNA"/>
</dbReference>
<evidence type="ECO:0000259" key="4">
    <source>
        <dbReference type="Pfam" id="PF05569"/>
    </source>
</evidence>
<dbReference type="InterPro" id="IPR016047">
    <property type="entry name" value="M23ase_b-sheet_dom"/>
</dbReference>
<keyword evidence="6" id="KW-1185">Reference proteome</keyword>
<dbReference type="PANTHER" id="PTHR34978:SF3">
    <property type="entry name" value="SLR0241 PROTEIN"/>
    <property type="match status" value="1"/>
</dbReference>
<gene>
    <name evidence="5" type="ORF">H8S62_08930</name>
</gene>
<dbReference type="InterPro" id="IPR011055">
    <property type="entry name" value="Dup_hybrid_motif"/>
</dbReference>
<proteinExistence type="predicted"/>
<dbReference type="SUPFAM" id="SSF51261">
    <property type="entry name" value="Duplicated hybrid motif"/>
    <property type="match status" value="1"/>
</dbReference>
<dbReference type="Gene3D" id="2.70.70.10">
    <property type="entry name" value="Glucose Permease (Domain IIA)"/>
    <property type="match status" value="1"/>
</dbReference>
<feature type="transmembrane region" description="Helical" evidence="2">
    <location>
        <begin position="315"/>
        <end position="336"/>
    </location>
</feature>
<feature type="region of interest" description="Disordered" evidence="1">
    <location>
        <begin position="354"/>
        <end position="418"/>
    </location>
</feature>
<dbReference type="InterPro" id="IPR052173">
    <property type="entry name" value="Beta-lactam_resp_regulator"/>
</dbReference>
<evidence type="ECO:0000256" key="1">
    <source>
        <dbReference type="SAM" id="MobiDB-lite"/>
    </source>
</evidence>
<evidence type="ECO:0000313" key="6">
    <source>
        <dbReference type="Proteomes" id="UP000607645"/>
    </source>
</evidence>
<evidence type="ECO:0000313" key="5">
    <source>
        <dbReference type="EMBL" id="MBC5737131.1"/>
    </source>
</evidence>
<feature type="domain" description="M23ase beta-sheet core" evidence="3">
    <location>
        <begin position="470"/>
        <end position="564"/>
    </location>
</feature>
<sequence>MGEGRAGVMTAAMKTLVSLSLSGSVLIALLLALRPLLRRRLSRRWQYYIWLVPLLRLLVPFTPRASLSGALVVELPAAGIAAGVWMGAPDMAAPGGMPPGITPAAAPAPTPGELAALIWAAVAAVLLLRAALGYRRYLRELRMGSRPAGDGAQTLFREVCAALGLRRIPTLLVNPALASPVQAGVLRPMVVLSGDAQSGKELRAVLLHELTHCRRLDALYKWLLEAAVCLHWFNPLVRLLRREIGRDCELSCDEAVLARLDGPARRAYGSALLAAARPAGISRPRALTLSMSDDGKQLKQRLEFIMNFKKKTAGAIAAGVFLTAVLCVGAVLLGAYTEDLPAPGESMVVVSEPMLPSREPAGPDETPSTPPDGPADPSAESAALSGVVTEPEPTVEITDSDPSEPPAGNGGESAEQAAVSTLIAEKSAEIDWDALSIADEAPAYPLDSAYRTVSNAYGSRIHPITGLIHSHPGIDIRADSGAAVCATRSGVVLLSAYGTEYGNYVVVGYGDGDSVLYAQMTANTVSEGDSVTQGQVVGYVGKTGMATGDHLHLELREGGARVDPETRFSDISFTHEYSGE</sequence>
<evidence type="ECO:0000259" key="3">
    <source>
        <dbReference type="Pfam" id="PF01551"/>
    </source>
</evidence>
<accession>A0A8J6JCT3</accession>
<dbReference type="CDD" id="cd12797">
    <property type="entry name" value="M23_peptidase"/>
    <property type="match status" value="1"/>
</dbReference>
<reference evidence="5" key="1">
    <citation type="submission" date="2020-08" db="EMBL/GenBank/DDBJ databases">
        <title>Genome public.</title>
        <authorList>
            <person name="Liu C."/>
            <person name="Sun Q."/>
        </authorList>
    </citation>
    <scope>NUCLEOTIDE SEQUENCE</scope>
    <source>
        <strain evidence="5">NSJ-52</strain>
    </source>
</reference>
<feature type="transmembrane region" description="Helical" evidence="2">
    <location>
        <begin position="12"/>
        <end position="33"/>
    </location>
</feature>
<dbReference type="Pfam" id="PF05569">
    <property type="entry name" value="Peptidase_M56"/>
    <property type="match status" value="1"/>
</dbReference>
<evidence type="ECO:0000256" key="2">
    <source>
        <dbReference type="SAM" id="Phobius"/>
    </source>
</evidence>
<keyword evidence="2" id="KW-0472">Membrane</keyword>
<dbReference type="CDD" id="cd07341">
    <property type="entry name" value="M56_BlaR1_MecR1_like"/>
    <property type="match status" value="1"/>
</dbReference>
<feature type="transmembrane region" description="Helical" evidence="2">
    <location>
        <begin position="114"/>
        <end position="132"/>
    </location>
</feature>
<dbReference type="RefSeq" id="WP_186919076.1">
    <property type="nucleotide sequence ID" value="NZ_JACOPQ010000006.1"/>
</dbReference>
<dbReference type="Proteomes" id="UP000607645">
    <property type="component" value="Unassembled WGS sequence"/>
</dbReference>
<dbReference type="Pfam" id="PF01551">
    <property type="entry name" value="Peptidase_M23"/>
    <property type="match status" value="1"/>
</dbReference>
<protein>
    <submittedName>
        <fullName evidence="5">Peptidoglycan DD-metalloendopeptidase family protein</fullName>
    </submittedName>
</protein>
<dbReference type="InterPro" id="IPR008756">
    <property type="entry name" value="Peptidase_M56"/>
</dbReference>
<organism evidence="5 6">
    <name type="scientific">Lawsonibacter faecis</name>
    <dbReference type="NCBI Taxonomy" id="2763052"/>
    <lineage>
        <taxon>Bacteria</taxon>
        <taxon>Bacillati</taxon>
        <taxon>Bacillota</taxon>
        <taxon>Clostridia</taxon>
        <taxon>Eubacteriales</taxon>
        <taxon>Oscillospiraceae</taxon>
        <taxon>Lawsonibacter</taxon>
    </lineage>
</organism>
<keyword evidence="2" id="KW-0812">Transmembrane</keyword>